<evidence type="ECO:0000313" key="1">
    <source>
        <dbReference type="EMBL" id="QHU07777.1"/>
    </source>
</evidence>
<dbReference type="AlphaFoldDB" id="A0A6C0JTL8"/>
<reference evidence="1" key="1">
    <citation type="journal article" date="2020" name="Nature">
        <title>Giant virus diversity and host interactions through global metagenomics.</title>
        <authorList>
            <person name="Schulz F."/>
            <person name="Roux S."/>
            <person name="Paez-Espino D."/>
            <person name="Jungbluth S."/>
            <person name="Walsh D.A."/>
            <person name="Denef V.J."/>
            <person name="McMahon K.D."/>
            <person name="Konstantinidis K.T."/>
            <person name="Eloe-Fadrosh E.A."/>
            <person name="Kyrpides N.C."/>
            <person name="Woyke T."/>
        </authorList>
    </citation>
    <scope>NUCLEOTIDE SEQUENCE</scope>
    <source>
        <strain evidence="1">GVMAG-S-1041349-163</strain>
    </source>
</reference>
<sequence length="231" mass="26392">MENIIETWKVEKESEAERSSGCPSGVNPSDKYTRFYKNKTIFNVNTLFIIKTGYDDRFCTSKEVLNMYINIINSKNPPRRFNPNYLSDEDYIKLVNTSDSGKNAKISKNDFYPIGFKENKELVSFDTGAGQRAAAQTEGYSSILNKRSPSFNVEELEEILRDIPIPYSGFIFGSGVPYTFKNIKKVIENLGKAYFCGRMCIESTDDIILYQTKKIKDFNQILVLNMDCESG</sequence>
<accession>A0A6C0JTL8</accession>
<protein>
    <submittedName>
        <fullName evidence="1">Uncharacterized protein</fullName>
    </submittedName>
</protein>
<organism evidence="1">
    <name type="scientific">viral metagenome</name>
    <dbReference type="NCBI Taxonomy" id="1070528"/>
    <lineage>
        <taxon>unclassified sequences</taxon>
        <taxon>metagenomes</taxon>
        <taxon>organismal metagenomes</taxon>
    </lineage>
</organism>
<name>A0A6C0JTL8_9ZZZZ</name>
<proteinExistence type="predicted"/>
<dbReference type="EMBL" id="MN740686">
    <property type="protein sequence ID" value="QHU07777.1"/>
    <property type="molecule type" value="Genomic_DNA"/>
</dbReference>